<comment type="caution">
    <text evidence="2">The sequence shown here is derived from an EMBL/GenBank/DDBJ whole genome shotgun (WGS) entry which is preliminary data.</text>
</comment>
<name>A0ABW7W7J4_9NOCA</name>
<feature type="region of interest" description="Disordered" evidence="1">
    <location>
        <begin position="1"/>
        <end position="21"/>
    </location>
</feature>
<gene>
    <name evidence="2" type="ORF">ACH49Z_28415</name>
</gene>
<proteinExistence type="predicted"/>
<evidence type="ECO:0000313" key="3">
    <source>
        <dbReference type="Proteomes" id="UP001611494"/>
    </source>
</evidence>
<organism evidence="2 3">
    <name type="scientific">Nocardia testacea</name>
    <dbReference type="NCBI Taxonomy" id="248551"/>
    <lineage>
        <taxon>Bacteria</taxon>
        <taxon>Bacillati</taxon>
        <taxon>Actinomycetota</taxon>
        <taxon>Actinomycetes</taxon>
        <taxon>Mycobacteriales</taxon>
        <taxon>Nocardiaceae</taxon>
        <taxon>Nocardia</taxon>
    </lineage>
</organism>
<dbReference type="EMBL" id="JBIRYL010000016">
    <property type="protein sequence ID" value="MFI2233778.1"/>
    <property type="molecule type" value="Genomic_DNA"/>
</dbReference>
<accession>A0ABW7W7J4</accession>
<dbReference type="RefSeq" id="WP_397066161.1">
    <property type="nucleotide sequence ID" value="NZ_JBIRYL010000016.1"/>
</dbReference>
<dbReference type="Proteomes" id="UP001611494">
    <property type="component" value="Unassembled WGS sequence"/>
</dbReference>
<protein>
    <submittedName>
        <fullName evidence="2">Uncharacterized protein</fullName>
    </submittedName>
</protein>
<reference evidence="2 3" key="1">
    <citation type="submission" date="2024-10" db="EMBL/GenBank/DDBJ databases">
        <title>The Natural Products Discovery Center: Release of the First 8490 Sequenced Strains for Exploring Actinobacteria Biosynthetic Diversity.</title>
        <authorList>
            <person name="Kalkreuter E."/>
            <person name="Kautsar S.A."/>
            <person name="Yang D."/>
            <person name="Bader C.D."/>
            <person name="Teijaro C.N."/>
            <person name="Fluegel L."/>
            <person name="Davis C.M."/>
            <person name="Simpson J.R."/>
            <person name="Lauterbach L."/>
            <person name="Steele A.D."/>
            <person name="Gui C."/>
            <person name="Meng S."/>
            <person name="Li G."/>
            <person name="Viehrig K."/>
            <person name="Ye F."/>
            <person name="Su P."/>
            <person name="Kiefer A.F."/>
            <person name="Nichols A."/>
            <person name="Cepeda A.J."/>
            <person name="Yan W."/>
            <person name="Fan B."/>
            <person name="Jiang Y."/>
            <person name="Adhikari A."/>
            <person name="Zheng C.-J."/>
            <person name="Schuster L."/>
            <person name="Cowan T.M."/>
            <person name="Smanski M.J."/>
            <person name="Chevrette M.G."/>
            <person name="De Carvalho L.P.S."/>
            <person name="Shen B."/>
        </authorList>
    </citation>
    <scope>NUCLEOTIDE SEQUENCE [LARGE SCALE GENOMIC DNA]</scope>
    <source>
        <strain evidence="2 3">NPDC019377</strain>
    </source>
</reference>
<evidence type="ECO:0000256" key="1">
    <source>
        <dbReference type="SAM" id="MobiDB-lite"/>
    </source>
</evidence>
<keyword evidence="3" id="KW-1185">Reference proteome</keyword>
<evidence type="ECO:0000313" key="2">
    <source>
        <dbReference type="EMBL" id="MFI2233778.1"/>
    </source>
</evidence>
<feature type="compositionally biased region" description="Basic and acidic residues" evidence="1">
    <location>
        <begin position="1"/>
        <end position="12"/>
    </location>
</feature>
<sequence length="79" mass="8285">MSRSIAVRERTGVWESGGVDRPAEAGSVGAVQPCSAHQLSLLPTAARRAFQVFTAALPHSASSAAPILGRYGYVHQPIN</sequence>